<feature type="transmembrane region" description="Helical" evidence="10">
    <location>
        <begin position="191"/>
        <end position="215"/>
    </location>
</feature>
<evidence type="ECO:0000256" key="6">
    <source>
        <dbReference type="ARBA" id="ARBA00022989"/>
    </source>
</evidence>
<protein>
    <submittedName>
        <fullName evidence="11">Odorant receptor</fullName>
    </submittedName>
</protein>
<evidence type="ECO:0000256" key="7">
    <source>
        <dbReference type="ARBA" id="ARBA00023136"/>
    </source>
</evidence>
<dbReference type="GO" id="GO:0005886">
    <property type="term" value="C:plasma membrane"/>
    <property type="evidence" value="ECO:0007669"/>
    <property type="project" value="UniProtKB-SubCell"/>
</dbReference>
<dbReference type="GO" id="GO:0005549">
    <property type="term" value="F:odorant binding"/>
    <property type="evidence" value="ECO:0007669"/>
    <property type="project" value="InterPro"/>
</dbReference>
<evidence type="ECO:0000256" key="4">
    <source>
        <dbReference type="ARBA" id="ARBA00022692"/>
    </source>
</evidence>
<evidence type="ECO:0000313" key="11">
    <source>
        <dbReference type="EMBL" id="AOG12942.1"/>
    </source>
</evidence>
<evidence type="ECO:0000256" key="9">
    <source>
        <dbReference type="ARBA" id="ARBA00023224"/>
    </source>
</evidence>
<evidence type="ECO:0000256" key="3">
    <source>
        <dbReference type="ARBA" id="ARBA00022606"/>
    </source>
</evidence>
<sequence>MSAGVAFTCYVPANVTALLIVIAGYTEAQMLALSEELCHLWDDAQQNYFKEITQNTNNGRHFDPAVEVTDKNKTINEYIKLHLIDIIKRHATNLNLLRQVEDVFRGAIAAEFVLLICGLTAELLGGLENTYIEMPFAIMQVGMDCLTGQGLIDANVKFENALYDCKWENFDVKNMKIVLLMLQNSQKTMTLSAGGITILSFSCFMSIIRLIYSAYTTLRSTLDLM</sequence>
<keyword evidence="8 11" id="KW-0675">Receptor</keyword>
<keyword evidence="5" id="KW-0552">Olfaction</keyword>
<keyword evidence="4 10" id="KW-0812">Transmembrane</keyword>
<evidence type="ECO:0000256" key="1">
    <source>
        <dbReference type="ARBA" id="ARBA00004651"/>
    </source>
</evidence>
<dbReference type="PANTHER" id="PTHR21137:SF35">
    <property type="entry name" value="ODORANT RECEPTOR 19A-RELATED"/>
    <property type="match status" value="1"/>
</dbReference>
<dbReference type="InterPro" id="IPR004117">
    <property type="entry name" value="7tm6_olfct_rcpt"/>
</dbReference>
<keyword evidence="3" id="KW-0716">Sensory transduction</keyword>
<proteinExistence type="evidence at transcript level"/>
<comment type="subcellular location">
    <subcellularLocation>
        <location evidence="1">Cell membrane</location>
        <topology evidence="1">Multi-pass membrane protein</topology>
    </subcellularLocation>
</comment>
<dbReference type="PANTHER" id="PTHR21137">
    <property type="entry name" value="ODORANT RECEPTOR"/>
    <property type="match status" value="1"/>
</dbReference>
<evidence type="ECO:0000256" key="10">
    <source>
        <dbReference type="SAM" id="Phobius"/>
    </source>
</evidence>
<evidence type="ECO:0000256" key="8">
    <source>
        <dbReference type="ARBA" id="ARBA00023170"/>
    </source>
</evidence>
<organism evidence="11">
    <name type="scientific">Eogystia hippophaecolus</name>
    <name type="common">Moth</name>
    <name type="synonym">Holcocerus hippophaecolus</name>
    <dbReference type="NCBI Taxonomy" id="1206364"/>
    <lineage>
        <taxon>Eukaryota</taxon>
        <taxon>Metazoa</taxon>
        <taxon>Ecdysozoa</taxon>
        <taxon>Arthropoda</taxon>
        <taxon>Hexapoda</taxon>
        <taxon>Insecta</taxon>
        <taxon>Pterygota</taxon>
        <taxon>Neoptera</taxon>
        <taxon>Endopterygota</taxon>
        <taxon>Lepidoptera</taxon>
        <taxon>Glossata</taxon>
        <taxon>Ditrysia</taxon>
        <taxon>Cossoidea</taxon>
        <taxon>Cossidae</taxon>
        <taxon>Cossinae</taxon>
        <taxon>Eogystia</taxon>
    </lineage>
</organism>
<keyword evidence="7 10" id="KW-0472">Membrane</keyword>
<keyword evidence="2" id="KW-1003">Cell membrane</keyword>
<reference evidence="11" key="1">
    <citation type="journal article" date="2016" name="BMC Genomics">
        <title>Antennal transcriptome analysis and expression profiles of odorant binding proteins in Eogystia hippophaecolus (Lepidoptera: Cossidae).</title>
        <authorList>
            <person name="Hu P."/>
            <person name="Tao J."/>
            <person name="Cui M."/>
            <person name="Gao C."/>
            <person name="Lu P."/>
            <person name="Luo Y."/>
        </authorList>
    </citation>
    <scope>NUCLEOTIDE SEQUENCE</scope>
</reference>
<dbReference type="GO" id="GO:0004984">
    <property type="term" value="F:olfactory receptor activity"/>
    <property type="evidence" value="ECO:0007669"/>
    <property type="project" value="InterPro"/>
</dbReference>
<evidence type="ECO:0000256" key="5">
    <source>
        <dbReference type="ARBA" id="ARBA00022725"/>
    </source>
</evidence>
<name>A0A1B3P5T0_EOGHI</name>
<dbReference type="EMBL" id="KX655993">
    <property type="protein sequence ID" value="AOG12942.1"/>
    <property type="molecule type" value="mRNA"/>
</dbReference>
<keyword evidence="6 10" id="KW-1133">Transmembrane helix</keyword>
<evidence type="ECO:0000256" key="2">
    <source>
        <dbReference type="ARBA" id="ARBA00022475"/>
    </source>
</evidence>
<keyword evidence="9" id="KW-0807">Transducer</keyword>
<accession>A0A1B3P5T0</accession>
<dbReference type="Pfam" id="PF02949">
    <property type="entry name" value="7tm_6"/>
    <property type="match status" value="1"/>
</dbReference>
<dbReference type="AlphaFoldDB" id="A0A1B3P5T0"/>
<dbReference type="GO" id="GO:0007165">
    <property type="term" value="P:signal transduction"/>
    <property type="evidence" value="ECO:0007669"/>
    <property type="project" value="UniProtKB-KW"/>
</dbReference>